<dbReference type="PANTHER" id="PTHR13027">
    <property type="entry name" value="SAND PROTEIN-RELATED"/>
    <property type="match status" value="1"/>
</dbReference>
<dbReference type="OrthoDB" id="272411at2759"/>
<accession>A0A0A1U4Q8</accession>
<dbReference type="GO" id="GO:0006623">
    <property type="term" value="P:protein targeting to vacuole"/>
    <property type="evidence" value="ECO:0007669"/>
    <property type="project" value="InterPro"/>
</dbReference>
<proteinExistence type="predicted"/>
<dbReference type="KEGG" id="eiv:EIN_486990"/>
<dbReference type="Pfam" id="PF19037">
    <property type="entry name" value="Fuz_longin_2"/>
    <property type="match status" value="1"/>
</dbReference>
<dbReference type="EMBL" id="KB206670">
    <property type="protein sequence ID" value="ELP89237.1"/>
    <property type="molecule type" value="Genomic_DNA"/>
</dbReference>
<evidence type="ECO:0000259" key="2">
    <source>
        <dbReference type="Pfam" id="PF19037"/>
    </source>
</evidence>
<reference evidence="3 4" key="1">
    <citation type="submission" date="2012-10" db="EMBL/GenBank/DDBJ databases">
        <authorList>
            <person name="Zafar N."/>
            <person name="Inman J."/>
            <person name="Hall N."/>
            <person name="Lorenzi H."/>
            <person name="Caler E."/>
        </authorList>
    </citation>
    <scope>NUCLEOTIDE SEQUENCE [LARGE SCALE GENOMIC DNA]</scope>
    <source>
        <strain evidence="3 4">IP1</strain>
    </source>
</reference>
<organism evidence="3 4">
    <name type="scientific">Entamoeba invadens IP1</name>
    <dbReference type="NCBI Taxonomy" id="370355"/>
    <lineage>
        <taxon>Eukaryota</taxon>
        <taxon>Amoebozoa</taxon>
        <taxon>Evosea</taxon>
        <taxon>Archamoebae</taxon>
        <taxon>Mastigamoebida</taxon>
        <taxon>Entamoebidae</taxon>
        <taxon>Entamoeba</taxon>
    </lineage>
</organism>
<dbReference type="VEuPathDB" id="AmoebaDB:EIN_486990"/>
<protein>
    <submittedName>
        <fullName evidence="3">Protein SAND, putative</fullName>
    </submittedName>
</protein>
<gene>
    <name evidence="3" type="ORF">EIN_486990</name>
</gene>
<dbReference type="GO" id="GO:0016192">
    <property type="term" value="P:vesicle-mediated transport"/>
    <property type="evidence" value="ECO:0007669"/>
    <property type="project" value="InterPro"/>
</dbReference>
<name>A0A0A1U4Q8_ENTIV</name>
<dbReference type="InterPro" id="IPR004353">
    <property type="entry name" value="Mon1"/>
</dbReference>
<dbReference type="RefSeq" id="XP_004256008.1">
    <property type="nucleotide sequence ID" value="XM_004255960.1"/>
</dbReference>
<evidence type="ECO:0000313" key="3">
    <source>
        <dbReference type="EMBL" id="ELP89237.1"/>
    </source>
</evidence>
<feature type="domain" description="FUZ/MON1/HPS1 second Longin" evidence="2">
    <location>
        <begin position="213"/>
        <end position="303"/>
    </location>
</feature>
<evidence type="ECO:0000259" key="1">
    <source>
        <dbReference type="Pfam" id="PF19036"/>
    </source>
</evidence>
<keyword evidence="4" id="KW-1185">Reference proteome</keyword>
<dbReference type="InterPro" id="IPR043971">
    <property type="entry name" value="FUZ/MON1/HPS1_longin_2"/>
</dbReference>
<feature type="domain" description="FUZ/MON1/HPS1 first Longin" evidence="1">
    <location>
        <begin position="39"/>
        <end position="158"/>
    </location>
</feature>
<dbReference type="Proteomes" id="UP000014680">
    <property type="component" value="Unassembled WGS sequence"/>
</dbReference>
<dbReference type="PANTHER" id="PTHR13027:SF7">
    <property type="entry name" value="VACUOLAR FUSION PROTEIN MON1 HOMOLOG"/>
    <property type="match status" value="1"/>
</dbReference>
<evidence type="ECO:0000313" key="4">
    <source>
        <dbReference type="Proteomes" id="UP000014680"/>
    </source>
</evidence>
<dbReference type="Pfam" id="PF19036">
    <property type="entry name" value="Fuz_longin_1"/>
    <property type="match status" value="1"/>
</dbReference>
<dbReference type="OMA" id="QQPFNAK"/>
<dbReference type="InterPro" id="IPR043972">
    <property type="entry name" value="FUZ/MON1/HPS1_longin_1"/>
</dbReference>
<dbReference type="GeneID" id="14888130"/>
<dbReference type="AlphaFoldDB" id="A0A0A1U4Q8"/>
<sequence length="439" mass="49312">MSRPTTPFSPLIISNDSAESWAKHMVEDPSSSTWFSHSKHFFVYTIAGKPAFSRYGSDVELAPFMATLIAITSVVNDNKDELNYLRSKDHLFVFMSKGPLQFCCASKTGENVFIIQRQLEFLFHAMCSIVPFPTIQSIFDKSYGTDFRNIIGGTYNQLKSAITHANTSAGVVHNAYDIYQFAPSERAVMTEALQKAVSSTNIELFKSNNDCILFAGVLKEGKIVCLGKRSAQLTPMDSQVLIAFVNSISARGTISWMPLCLSDFNEKAQIHVFVNYLTEDSAIVFCATQPTSLPHLTRCCESFERAIKATKAFSQIENPSQTICPFLSKREILHFIVFGKTDNQVSASSYTVHTTRKEQKKLFRVYETLYVATAVEGFKQEMICDENVVVVSVENNTHFAFVSFPKMVDKNKINKISTNVLSWAVKEDSLWVKKFAQFS</sequence>
<dbReference type="PRINTS" id="PR01546">
    <property type="entry name" value="YEAST73DUF"/>
</dbReference>